<dbReference type="Proteomes" id="UP000321301">
    <property type="component" value="Unassembled WGS sequence"/>
</dbReference>
<evidence type="ECO:0000313" key="2">
    <source>
        <dbReference type="Proteomes" id="UP000321301"/>
    </source>
</evidence>
<protein>
    <submittedName>
        <fullName evidence="1">Uncharacterized protein</fullName>
    </submittedName>
</protein>
<dbReference type="AlphaFoldDB" id="A0A512CIZ9"/>
<evidence type="ECO:0000313" key="1">
    <source>
        <dbReference type="EMBL" id="GEO24194.1"/>
    </source>
</evidence>
<comment type="caution">
    <text evidence="1">The sequence shown here is derived from an EMBL/GenBank/DDBJ whole genome shotgun (WGS) entry which is preliminary data.</text>
</comment>
<gene>
    <name evidence="1" type="ORF">CQA01_47280</name>
</gene>
<dbReference type="EMBL" id="BJYV01000047">
    <property type="protein sequence ID" value="GEO24194.1"/>
    <property type="molecule type" value="Genomic_DNA"/>
</dbReference>
<organism evidence="1 2">
    <name type="scientific">Cyclobacterium qasimii</name>
    <dbReference type="NCBI Taxonomy" id="1350429"/>
    <lineage>
        <taxon>Bacteria</taxon>
        <taxon>Pseudomonadati</taxon>
        <taxon>Bacteroidota</taxon>
        <taxon>Cytophagia</taxon>
        <taxon>Cytophagales</taxon>
        <taxon>Cyclobacteriaceae</taxon>
        <taxon>Cyclobacterium</taxon>
    </lineage>
</organism>
<dbReference type="RefSeq" id="WP_020894142.1">
    <property type="nucleotide sequence ID" value="NZ_BJYV01000047.1"/>
</dbReference>
<reference evidence="1 2" key="1">
    <citation type="submission" date="2019-07" db="EMBL/GenBank/DDBJ databases">
        <title>Whole genome shotgun sequence of Cyclobacterium qasimii NBRC 106168.</title>
        <authorList>
            <person name="Hosoyama A."/>
            <person name="Uohara A."/>
            <person name="Ohji S."/>
            <person name="Ichikawa N."/>
        </authorList>
    </citation>
    <scope>NUCLEOTIDE SEQUENCE [LARGE SCALE GENOMIC DNA]</scope>
    <source>
        <strain evidence="1 2">NBRC 106168</strain>
    </source>
</reference>
<accession>A0A512CIZ9</accession>
<sequence>MDYKEVSRQFANTGQLSFQDKSGTSFELIKADLWKPEMEGVFLVHEIYQLKSLVGNFSDVALDIVEYAADQTIFLSPQPTWNLNKGKSGGLIKFALVSSAYWKQLLHQIREIVFLKWEDEVLPSAIKGTQNFPFNRKSRVMELHEDGRVKIING</sequence>
<proteinExistence type="predicted"/>
<keyword evidence="2" id="KW-1185">Reference proteome</keyword>
<name>A0A512CIZ9_9BACT</name>